<keyword evidence="2" id="KW-0121">Carboxypeptidase</keyword>
<dbReference type="AlphaFoldDB" id="A0A392M334"/>
<name>A0A392M334_9FABA</name>
<comment type="caution">
    <text evidence="2">The sequence shown here is derived from an EMBL/GenBank/DDBJ whole genome shotgun (WGS) entry which is preliminary data.</text>
</comment>
<dbReference type="Proteomes" id="UP000265520">
    <property type="component" value="Unassembled WGS sequence"/>
</dbReference>
<keyword evidence="1" id="KW-0732">Signal</keyword>
<organism evidence="2 3">
    <name type="scientific">Trifolium medium</name>
    <dbReference type="NCBI Taxonomy" id="97028"/>
    <lineage>
        <taxon>Eukaryota</taxon>
        <taxon>Viridiplantae</taxon>
        <taxon>Streptophyta</taxon>
        <taxon>Embryophyta</taxon>
        <taxon>Tracheophyta</taxon>
        <taxon>Spermatophyta</taxon>
        <taxon>Magnoliopsida</taxon>
        <taxon>eudicotyledons</taxon>
        <taxon>Gunneridae</taxon>
        <taxon>Pentapetalae</taxon>
        <taxon>rosids</taxon>
        <taxon>fabids</taxon>
        <taxon>Fabales</taxon>
        <taxon>Fabaceae</taxon>
        <taxon>Papilionoideae</taxon>
        <taxon>50 kb inversion clade</taxon>
        <taxon>NPAAA clade</taxon>
        <taxon>Hologalegina</taxon>
        <taxon>IRL clade</taxon>
        <taxon>Trifolieae</taxon>
        <taxon>Trifolium</taxon>
    </lineage>
</organism>
<sequence length="318" mass="35213">GLFVAIATSIVLLAYYLNQHSVDLELHVSDLPPQGSEADKVIRLLDQPEVDFQQFAGYIIVDEKHIREISKMRSMKPNATKHESPKIPGNDNGAISDANDGVVVQHSTSFSMMLNNVQDYIVLGDIQIDDPVLQQVTFDDVVGVTVTNEDLDQVEEETYDNSSCVPDTQLAFVKQDDAVEVEKPFTPEILFFRGHMSNTLSGTITLSKSVSERSADVSEVHIRVDKEEEIKYNVTVIAVVLFIKNVKTLILLIKAWSDYYSDCNGYAESKVQAPASFSTLIFNGSISICLYIEASVEDHHQDSPASESAHILSNSKVV</sequence>
<protein>
    <submittedName>
        <fullName evidence="2">Serine carboxypeptidase-like protein</fullName>
    </submittedName>
</protein>
<dbReference type="EMBL" id="LXQA010002304">
    <property type="protein sequence ID" value="MCH81443.1"/>
    <property type="molecule type" value="Genomic_DNA"/>
</dbReference>
<proteinExistence type="predicted"/>
<dbReference type="GO" id="GO:0004180">
    <property type="term" value="F:carboxypeptidase activity"/>
    <property type="evidence" value="ECO:0007669"/>
    <property type="project" value="UniProtKB-KW"/>
</dbReference>
<keyword evidence="2" id="KW-0378">Hydrolase</keyword>
<feature type="non-terminal residue" evidence="2">
    <location>
        <position position="1"/>
    </location>
</feature>
<gene>
    <name evidence="2" type="ORF">A2U01_0002230</name>
</gene>
<accession>A0A392M334</accession>
<keyword evidence="3" id="KW-1185">Reference proteome</keyword>
<evidence type="ECO:0000313" key="3">
    <source>
        <dbReference type="Proteomes" id="UP000265520"/>
    </source>
</evidence>
<reference evidence="2 3" key="1">
    <citation type="journal article" date="2018" name="Front. Plant Sci.">
        <title>Red Clover (Trifolium pratense) and Zigzag Clover (T. medium) - A Picture of Genomic Similarities and Differences.</title>
        <authorList>
            <person name="Dluhosova J."/>
            <person name="Istvanek J."/>
            <person name="Nedelnik J."/>
            <person name="Repkova J."/>
        </authorList>
    </citation>
    <scope>NUCLEOTIDE SEQUENCE [LARGE SCALE GENOMIC DNA]</scope>
    <source>
        <strain evidence="3">cv. 10/8</strain>
        <tissue evidence="2">Leaf</tissue>
    </source>
</reference>
<evidence type="ECO:0000256" key="1">
    <source>
        <dbReference type="SAM" id="SignalP"/>
    </source>
</evidence>
<feature type="chain" id="PRO_5017306457" evidence="1">
    <location>
        <begin position="20"/>
        <end position="318"/>
    </location>
</feature>
<evidence type="ECO:0000313" key="2">
    <source>
        <dbReference type="EMBL" id="MCH81443.1"/>
    </source>
</evidence>
<feature type="signal peptide" evidence="1">
    <location>
        <begin position="1"/>
        <end position="19"/>
    </location>
</feature>
<keyword evidence="2" id="KW-0645">Protease</keyword>